<proteinExistence type="predicted"/>
<sequence length="139" mass="16162">MAVDALCCLCQDEKESHHHFFFDCSYFTRVWQNLVSKNRVAGIPNNMGDVLDWLQGNVSWDSFRFVSLKYTLAATVYGLWQERNSCIFCAKMKDHIHVATDVSNEIHAFLSSRWNVKQSLQNRSICEIWGLSHRIMQSV</sequence>
<gene>
    <name evidence="1" type="ORF">RHMOL_Rhmol07G0062400</name>
</gene>
<reference evidence="1" key="1">
    <citation type="submission" date="2022-02" db="EMBL/GenBank/DDBJ databases">
        <title>Plant Genome Project.</title>
        <authorList>
            <person name="Zhang R.-G."/>
        </authorList>
    </citation>
    <scope>NUCLEOTIDE SEQUENCE</scope>
    <source>
        <strain evidence="1">AT1</strain>
    </source>
</reference>
<name>A0ACC0MXH5_RHOML</name>
<dbReference type="EMBL" id="CM046394">
    <property type="protein sequence ID" value="KAI8545752.1"/>
    <property type="molecule type" value="Genomic_DNA"/>
</dbReference>
<organism evidence="1 2">
    <name type="scientific">Rhododendron molle</name>
    <name type="common">Chinese azalea</name>
    <name type="synonym">Azalea mollis</name>
    <dbReference type="NCBI Taxonomy" id="49168"/>
    <lineage>
        <taxon>Eukaryota</taxon>
        <taxon>Viridiplantae</taxon>
        <taxon>Streptophyta</taxon>
        <taxon>Embryophyta</taxon>
        <taxon>Tracheophyta</taxon>
        <taxon>Spermatophyta</taxon>
        <taxon>Magnoliopsida</taxon>
        <taxon>eudicotyledons</taxon>
        <taxon>Gunneridae</taxon>
        <taxon>Pentapetalae</taxon>
        <taxon>asterids</taxon>
        <taxon>Ericales</taxon>
        <taxon>Ericaceae</taxon>
        <taxon>Ericoideae</taxon>
        <taxon>Rhodoreae</taxon>
        <taxon>Rhododendron</taxon>
    </lineage>
</organism>
<evidence type="ECO:0000313" key="2">
    <source>
        <dbReference type="Proteomes" id="UP001062846"/>
    </source>
</evidence>
<dbReference type="Proteomes" id="UP001062846">
    <property type="component" value="Chromosome 7"/>
</dbReference>
<evidence type="ECO:0000313" key="1">
    <source>
        <dbReference type="EMBL" id="KAI8545752.1"/>
    </source>
</evidence>
<protein>
    <submittedName>
        <fullName evidence="1">Uncharacterized protein</fullName>
    </submittedName>
</protein>
<keyword evidence="2" id="KW-1185">Reference proteome</keyword>
<accession>A0ACC0MXH5</accession>
<comment type="caution">
    <text evidence="1">The sequence shown here is derived from an EMBL/GenBank/DDBJ whole genome shotgun (WGS) entry which is preliminary data.</text>
</comment>